<dbReference type="GeneID" id="82890848"/>
<gene>
    <name evidence="3" type="ORF">NQ491_03900</name>
</gene>
<dbReference type="EMBL" id="CP102294">
    <property type="protein sequence ID" value="UWN58266.1"/>
    <property type="molecule type" value="Genomic_DNA"/>
</dbReference>
<evidence type="ECO:0000313" key="4">
    <source>
        <dbReference type="Proteomes" id="UP001059295"/>
    </source>
</evidence>
<comment type="subcellular location">
    <subcellularLocation>
        <location evidence="2">Cell membrane</location>
        <topology evidence="2">Lipid-anchor</topology>
    </subcellularLocation>
</comment>
<evidence type="ECO:0000313" key="3">
    <source>
        <dbReference type="EMBL" id="UWN58266.1"/>
    </source>
</evidence>
<organism evidence="3 4">
    <name type="scientific">Alistipes ihumii AP11</name>
    <dbReference type="NCBI Taxonomy" id="1211813"/>
    <lineage>
        <taxon>Bacteria</taxon>
        <taxon>Pseudomonadati</taxon>
        <taxon>Bacteroidota</taxon>
        <taxon>Bacteroidia</taxon>
        <taxon>Bacteroidales</taxon>
        <taxon>Rikenellaceae</taxon>
        <taxon>Alistipes</taxon>
    </lineage>
</organism>
<name>A0ABY5V212_9BACT</name>
<dbReference type="Gene3D" id="2.20.200.10">
    <property type="entry name" value="Outer membrane efflux proteins (OEP)"/>
    <property type="match status" value="1"/>
</dbReference>
<dbReference type="PROSITE" id="PS51257">
    <property type="entry name" value="PROKAR_LIPOPROTEIN"/>
    <property type="match status" value="1"/>
</dbReference>
<keyword evidence="2" id="KW-0472">Membrane</keyword>
<dbReference type="PANTHER" id="PTHR30203">
    <property type="entry name" value="OUTER MEMBRANE CATION EFFLUX PROTEIN"/>
    <property type="match status" value="1"/>
</dbReference>
<proteinExistence type="inferred from homology"/>
<protein>
    <submittedName>
        <fullName evidence="3">TolC family protein</fullName>
    </submittedName>
</protein>
<dbReference type="SUPFAM" id="SSF56954">
    <property type="entry name" value="Outer membrane efflux proteins (OEP)"/>
    <property type="match status" value="1"/>
</dbReference>
<sequence length="461" mass="50290">MKRKYSALLAVAGAAVMLGGCNIYRPYSRPQMETAGLYRDTVSVTDTLSGDTVNFGNRPWQEVFTDPKLQSLIEQGLSSNIDLLSAALVVQEYQAQLTAARLAYVPSFTLAPSGELSWVQHGSLQKTYTLPLSASWEVDLFGKLLNSKRGAKAAWLQSEATLRAVRTQVISGIATGYYTLLMLDRQLEITEQTIENWSLTVRMMKAMKLAGNVNEAAVVQSEANYYAVCASKTDLLRSIRETENALSLLLGQPGQHIDRGAWDEQQLPDDFSAGVPVQLLSNRPDVQAAEMALVAATANTNVARSAFYPQLSIGANGGWTNNLGAMIVNPAQAIFNATGNLVAPLFARGQNRARLKTAKAQQEEARLAFQKSLLSAGNEVSDALFQYNSAAEKEAFRKEQIASLERSVSYSEQLLYLGTSTYLEVITAQQSLLSAQLSGVQDRFEQMQAVVYLYQALGGGR</sequence>
<dbReference type="InterPro" id="IPR010131">
    <property type="entry name" value="MdtP/NodT-like"/>
</dbReference>
<dbReference type="NCBIfam" id="TIGR01845">
    <property type="entry name" value="outer_NodT"/>
    <property type="match status" value="1"/>
</dbReference>
<evidence type="ECO:0000256" key="1">
    <source>
        <dbReference type="ARBA" id="ARBA00007613"/>
    </source>
</evidence>
<reference evidence="3" key="1">
    <citation type="journal article" date="2022" name="Cell">
        <title>Design, construction, and in vivo augmentation of a complex gut microbiome.</title>
        <authorList>
            <person name="Cheng A.G."/>
            <person name="Ho P.Y."/>
            <person name="Aranda-Diaz A."/>
            <person name="Jain S."/>
            <person name="Yu F.B."/>
            <person name="Meng X."/>
            <person name="Wang M."/>
            <person name="Iakiviak M."/>
            <person name="Nagashima K."/>
            <person name="Zhao A."/>
            <person name="Murugkar P."/>
            <person name="Patil A."/>
            <person name="Atabakhsh K."/>
            <person name="Weakley A."/>
            <person name="Yan J."/>
            <person name="Brumbaugh A.R."/>
            <person name="Higginbottom S."/>
            <person name="Dimas A."/>
            <person name="Shiver A.L."/>
            <person name="Deutschbauer A."/>
            <person name="Neff N."/>
            <person name="Sonnenburg J.L."/>
            <person name="Huang K.C."/>
            <person name="Fischbach M.A."/>
        </authorList>
    </citation>
    <scope>NUCLEOTIDE SEQUENCE</scope>
    <source>
        <strain evidence="3">AP11</strain>
    </source>
</reference>
<keyword evidence="2" id="KW-0449">Lipoprotein</keyword>
<comment type="similarity">
    <text evidence="1 2">Belongs to the outer membrane factor (OMF) (TC 1.B.17) family.</text>
</comment>
<keyword evidence="2" id="KW-0812">Transmembrane</keyword>
<dbReference type="Pfam" id="PF02321">
    <property type="entry name" value="OEP"/>
    <property type="match status" value="2"/>
</dbReference>
<dbReference type="Gene3D" id="1.20.1600.10">
    <property type="entry name" value="Outer membrane efflux proteins (OEP)"/>
    <property type="match status" value="1"/>
</dbReference>
<dbReference type="RefSeq" id="WP_026089454.1">
    <property type="nucleotide sequence ID" value="NZ_CAPH01000001.1"/>
</dbReference>
<keyword evidence="2" id="KW-1134">Transmembrane beta strand</keyword>
<accession>A0ABY5V212</accession>
<dbReference type="InterPro" id="IPR003423">
    <property type="entry name" value="OMP_efflux"/>
</dbReference>
<keyword evidence="4" id="KW-1185">Reference proteome</keyword>
<dbReference type="Proteomes" id="UP001059295">
    <property type="component" value="Chromosome"/>
</dbReference>
<evidence type="ECO:0000256" key="2">
    <source>
        <dbReference type="RuleBase" id="RU362097"/>
    </source>
</evidence>
<dbReference type="PANTHER" id="PTHR30203:SF33">
    <property type="entry name" value="BLR4455 PROTEIN"/>
    <property type="match status" value="1"/>
</dbReference>
<keyword evidence="2" id="KW-0564">Palmitate</keyword>